<accession>A0A133UB31</accession>
<sequence>MKVKVKEQFEREGDEFEEGEVANHPPTRLRERSKGTSRRSPMRRRSPRSTRTKNPGKRRKTGRQSGARWRRASTRSRTCRNAGTRLGET</sequence>
<evidence type="ECO:0000313" key="2">
    <source>
        <dbReference type="EMBL" id="KXA91401.1"/>
    </source>
</evidence>
<dbReference type="Proteomes" id="UP000070373">
    <property type="component" value="Unassembled WGS sequence"/>
</dbReference>
<evidence type="ECO:0000256" key="1">
    <source>
        <dbReference type="SAM" id="MobiDB-lite"/>
    </source>
</evidence>
<comment type="caution">
    <text evidence="2">The sequence shown here is derived from an EMBL/GenBank/DDBJ whole genome shotgun (WGS) entry which is preliminary data.</text>
</comment>
<dbReference type="EMBL" id="LHXN01000112">
    <property type="protein sequence ID" value="KXA91401.1"/>
    <property type="molecule type" value="Genomic_DNA"/>
</dbReference>
<evidence type="ECO:0000313" key="3">
    <source>
        <dbReference type="Proteomes" id="UP000070373"/>
    </source>
</evidence>
<organism evidence="2 3">
    <name type="scientific">candidate division MSBL1 archaeon SCGC-AAA259E17</name>
    <dbReference type="NCBI Taxonomy" id="1698263"/>
    <lineage>
        <taxon>Archaea</taxon>
        <taxon>Methanobacteriati</taxon>
        <taxon>Methanobacteriota</taxon>
        <taxon>candidate division MSBL1</taxon>
    </lineage>
</organism>
<feature type="compositionally biased region" description="Basic and acidic residues" evidence="1">
    <location>
        <begin position="1"/>
        <end position="11"/>
    </location>
</feature>
<dbReference type="AlphaFoldDB" id="A0A133UB31"/>
<proteinExistence type="predicted"/>
<reference evidence="2 3" key="1">
    <citation type="journal article" date="2016" name="Sci. Rep.">
        <title>Metabolic traits of an uncultured archaeal lineage -MSBL1- from brine pools of the Red Sea.</title>
        <authorList>
            <person name="Mwirichia R."/>
            <person name="Alam I."/>
            <person name="Rashid M."/>
            <person name="Vinu M."/>
            <person name="Ba-Alawi W."/>
            <person name="Anthony Kamau A."/>
            <person name="Kamanda Ngugi D."/>
            <person name="Goker M."/>
            <person name="Klenk H.P."/>
            <person name="Bajic V."/>
            <person name="Stingl U."/>
        </authorList>
    </citation>
    <scope>NUCLEOTIDE SEQUENCE [LARGE SCALE GENOMIC DNA]</scope>
    <source>
        <strain evidence="2">SCGC-AAA259E17</strain>
    </source>
</reference>
<feature type="compositionally biased region" description="Basic residues" evidence="1">
    <location>
        <begin position="35"/>
        <end position="78"/>
    </location>
</feature>
<protein>
    <submittedName>
        <fullName evidence="2">Uncharacterized protein</fullName>
    </submittedName>
</protein>
<gene>
    <name evidence="2" type="ORF">AKJ64_04760</name>
</gene>
<keyword evidence="3" id="KW-1185">Reference proteome</keyword>
<feature type="region of interest" description="Disordered" evidence="1">
    <location>
        <begin position="1"/>
        <end position="89"/>
    </location>
</feature>
<name>A0A133UB31_9EURY</name>